<name>A0ABP6BYZ1_9ACTN</name>
<evidence type="ECO:0000313" key="3">
    <source>
        <dbReference type="Proteomes" id="UP001501447"/>
    </source>
</evidence>
<gene>
    <name evidence="2" type="ORF">GCM10009863_00830</name>
</gene>
<organism evidence="2 3">
    <name type="scientific">Streptomyces axinellae</name>
    <dbReference type="NCBI Taxonomy" id="552788"/>
    <lineage>
        <taxon>Bacteria</taxon>
        <taxon>Bacillati</taxon>
        <taxon>Actinomycetota</taxon>
        <taxon>Actinomycetes</taxon>
        <taxon>Kitasatosporales</taxon>
        <taxon>Streptomycetaceae</taxon>
        <taxon>Streptomyces</taxon>
    </lineage>
</organism>
<protein>
    <submittedName>
        <fullName evidence="2">Uncharacterized protein</fullName>
    </submittedName>
</protein>
<accession>A0ABP6BYZ1</accession>
<dbReference type="EMBL" id="BAAARJ010000001">
    <property type="protein sequence ID" value="GAA2591712.1"/>
    <property type="molecule type" value="Genomic_DNA"/>
</dbReference>
<evidence type="ECO:0000313" key="2">
    <source>
        <dbReference type="EMBL" id="GAA2591712.1"/>
    </source>
</evidence>
<feature type="region of interest" description="Disordered" evidence="1">
    <location>
        <begin position="52"/>
        <end position="89"/>
    </location>
</feature>
<evidence type="ECO:0000256" key="1">
    <source>
        <dbReference type="SAM" id="MobiDB-lite"/>
    </source>
</evidence>
<proteinExistence type="predicted"/>
<reference evidence="3" key="1">
    <citation type="journal article" date="2019" name="Int. J. Syst. Evol. Microbiol.">
        <title>The Global Catalogue of Microorganisms (GCM) 10K type strain sequencing project: providing services to taxonomists for standard genome sequencing and annotation.</title>
        <authorList>
            <consortium name="The Broad Institute Genomics Platform"/>
            <consortium name="The Broad Institute Genome Sequencing Center for Infectious Disease"/>
            <person name="Wu L."/>
            <person name="Ma J."/>
        </authorList>
    </citation>
    <scope>NUCLEOTIDE SEQUENCE [LARGE SCALE GENOMIC DNA]</scope>
    <source>
        <strain evidence="3">JCM 16373</strain>
    </source>
</reference>
<feature type="region of interest" description="Disordered" evidence="1">
    <location>
        <begin position="1"/>
        <end position="23"/>
    </location>
</feature>
<comment type="caution">
    <text evidence="2">The sequence shown here is derived from an EMBL/GenBank/DDBJ whole genome shotgun (WGS) entry which is preliminary data.</text>
</comment>
<sequence length="108" mass="10914">MGCRLKAATANGPRAPPVSTSRAAAPHSAIAANGRDGVQLAFPLAAMNRTVATGSPAAGPERVDRPTSTAPACQDEAGGGLARGGQQTRPAFTCGWTTALVRMWVEDG</sequence>
<keyword evidence="3" id="KW-1185">Reference proteome</keyword>
<dbReference type="Proteomes" id="UP001501447">
    <property type="component" value="Unassembled WGS sequence"/>
</dbReference>